<organism evidence="1">
    <name type="scientific">marine metagenome</name>
    <dbReference type="NCBI Taxonomy" id="408172"/>
    <lineage>
        <taxon>unclassified sequences</taxon>
        <taxon>metagenomes</taxon>
        <taxon>ecological metagenomes</taxon>
    </lineage>
</organism>
<dbReference type="EMBL" id="UINC01031822">
    <property type="protein sequence ID" value="SVB18478.1"/>
    <property type="molecule type" value="Genomic_DNA"/>
</dbReference>
<protein>
    <submittedName>
        <fullName evidence="1">Uncharacterized protein</fullName>
    </submittedName>
</protein>
<dbReference type="AlphaFoldDB" id="A0A382BXF2"/>
<reference evidence="1" key="1">
    <citation type="submission" date="2018-05" db="EMBL/GenBank/DDBJ databases">
        <authorList>
            <person name="Lanie J.A."/>
            <person name="Ng W.-L."/>
            <person name="Kazmierczak K.M."/>
            <person name="Andrzejewski T.M."/>
            <person name="Davidsen T.M."/>
            <person name="Wayne K.J."/>
            <person name="Tettelin H."/>
            <person name="Glass J.I."/>
            <person name="Rusch D."/>
            <person name="Podicherti R."/>
            <person name="Tsui H.-C.T."/>
            <person name="Winkler M.E."/>
        </authorList>
    </citation>
    <scope>NUCLEOTIDE SEQUENCE</scope>
</reference>
<gene>
    <name evidence="1" type="ORF">METZ01_LOCUS171332</name>
</gene>
<sequence length="34" mass="3740">VFQGNTQPKFTLLDLVAKKSGRKGHVYSPSGKHN</sequence>
<evidence type="ECO:0000313" key="1">
    <source>
        <dbReference type="EMBL" id="SVB18478.1"/>
    </source>
</evidence>
<accession>A0A382BXF2</accession>
<proteinExistence type="predicted"/>
<name>A0A382BXF2_9ZZZZ</name>
<feature type="non-terminal residue" evidence="1">
    <location>
        <position position="1"/>
    </location>
</feature>